<reference evidence="2" key="1">
    <citation type="journal article" date="2015" name="Nature">
        <title>Complex archaea that bridge the gap between prokaryotes and eukaryotes.</title>
        <authorList>
            <person name="Spang A."/>
            <person name="Saw J.H."/>
            <person name="Jorgensen S.L."/>
            <person name="Zaremba-Niedzwiedzka K."/>
            <person name="Martijn J."/>
            <person name="Lind A.E."/>
            <person name="van Eijk R."/>
            <person name="Schleper C."/>
            <person name="Guy L."/>
            <person name="Ettema T.J."/>
        </authorList>
    </citation>
    <scope>NUCLEOTIDE SEQUENCE</scope>
</reference>
<evidence type="ECO:0000256" key="1">
    <source>
        <dbReference type="SAM" id="MobiDB-lite"/>
    </source>
</evidence>
<dbReference type="AlphaFoldDB" id="A0A0F9E7M7"/>
<comment type="caution">
    <text evidence="2">The sequence shown here is derived from an EMBL/GenBank/DDBJ whole genome shotgun (WGS) entry which is preliminary data.</text>
</comment>
<organism evidence="2">
    <name type="scientific">marine sediment metagenome</name>
    <dbReference type="NCBI Taxonomy" id="412755"/>
    <lineage>
        <taxon>unclassified sequences</taxon>
        <taxon>metagenomes</taxon>
        <taxon>ecological metagenomes</taxon>
    </lineage>
</organism>
<proteinExistence type="predicted"/>
<feature type="compositionally biased region" description="Polar residues" evidence="1">
    <location>
        <begin position="1"/>
        <end position="18"/>
    </location>
</feature>
<gene>
    <name evidence="2" type="ORF">LCGC14_2109410</name>
</gene>
<feature type="region of interest" description="Disordered" evidence="1">
    <location>
        <begin position="1"/>
        <end position="20"/>
    </location>
</feature>
<accession>A0A0F9E7M7</accession>
<feature type="non-terminal residue" evidence="2">
    <location>
        <position position="32"/>
    </location>
</feature>
<name>A0A0F9E7M7_9ZZZZ</name>
<evidence type="ECO:0000313" key="2">
    <source>
        <dbReference type="EMBL" id="KKL69984.1"/>
    </source>
</evidence>
<sequence length="32" mass="3383">MPGSNKTPSQWDSENSPVKAQALASIPSVEII</sequence>
<protein>
    <submittedName>
        <fullName evidence="2">Uncharacterized protein</fullName>
    </submittedName>
</protein>
<dbReference type="EMBL" id="LAZR01026031">
    <property type="protein sequence ID" value="KKL69984.1"/>
    <property type="molecule type" value="Genomic_DNA"/>
</dbReference>